<accession>A0ABQ4I2M1</accession>
<reference evidence="1 2" key="1">
    <citation type="submission" date="2021-01" db="EMBL/GenBank/DDBJ databases">
        <title>Whole genome shotgun sequence of Verrucosispora andamanensis NBRC 109075.</title>
        <authorList>
            <person name="Komaki H."/>
            <person name="Tamura T."/>
        </authorList>
    </citation>
    <scope>NUCLEOTIDE SEQUENCE [LARGE SCALE GENOMIC DNA]</scope>
    <source>
        <strain evidence="1 2">NBRC 109075</strain>
    </source>
</reference>
<name>A0ABQ4I2M1_9ACTN</name>
<comment type="caution">
    <text evidence="1">The sequence shown here is derived from an EMBL/GenBank/DDBJ whole genome shotgun (WGS) entry which is preliminary data.</text>
</comment>
<sequence>MSDVSLPEQIRLLRLETTAAIAQRETLAVEARSALIAALENRLICRPGCEDALAEWGLEPLPQRWTVCAEAVLSYTRSHTDDQQAREQARFGVPDEVRRLDPAVAVYPRQVVEVTREPGGEASPTRYRLTVRVDLQTWATATRAVDAQVAAQAAVQRQLPVLAAAGIMLTGLTWHAVDSADDGATDTGSGARTAGDQLDDDLAAAIAARDGAFDALASLRRRIRSRAIRALVDDEFGGSSHHVAPRVDGFLTGLGLDALPRAHHVIAVADLVLLVAADTAEQACEAVRDTMRAVTTDGSDETRPWSAYGWTDREHASVDRGRWRVPWRHEYEIRLRDQATSADAAAAAELLVEADLTRALTGVDHQLITVTATVETAGIDLCLDPDRD</sequence>
<evidence type="ECO:0000313" key="1">
    <source>
        <dbReference type="EMBL" id="GIJ12152.1"/>
    </source>
</evidence>
<protein>
    <recommendedName>
        <fullName evidence="3">DUF222 domain-containing protein</fullName>
    </recommendedName>
</protein>
<dbReference type="RefSeq" id="WP_204013259.1">
    <property type="nucleotide sequence ID" value="NZ_BOOZ01000045.1"/>
</dbReference>
<keyword evidence="2" id="KW-1185">Reference proteome</keyword>
<proteinExistence type="predicted"/>
<evidence type="ECO:0008006" key="3">
    <source>
        <dbReference type="Google" id="ProtNLM"/>
    </source>
</evidence>
<evidence type="ECO:0000313" key="2">
    <source>
        <dbReference type="Proteomes" id="UP000647017"/>
    </source>
</evidence>
<dbReference type="EMBL" id="BOOZ01000045">
    <property type="protein sequence ID" value="GIJ12152.1"/>
    <property type="molecule type" value="Genomic_DNA"/>
</dbReference>
<dbReference type="Proteomes" id="UP000647017">
    <property type="component" value="Unassembled WGS sequence"/>
</dbReference>
<gene>
    <name evidence="1" type="ORF">Van01_53660</name>
</gene>
<organism evidence="1 2">
    <name type="scientific">Micromonospora andamanensis</name>
    <dbReference type="NCBI Taxonomy" id="1287068"/>
    <lineage>
        <taxon>Bacteria</taxon>
        <taxon>Bacillati</taxon>
        <taxon>Actinomycetota</taxon>
        <taxon>Actinomycetes</taxon>
        <taxon>Micromonosporales</taxon>
        <taxon>Micromonosporaceae</taxon>
        <taxon>Micromonospora</taxon>
    </lineage>
</organism>